<proteinExistence type="predicted"/>
<sequence length="383" mass="43452">MSETSRSRVTITLGRDGQVVKRAGHSEDDRLFPNSYPSVGSKRSVRDRLGSKFDSGAQSNSKRQRQDGSRLSASSVMDDLSLGEEDLRFKLLRKNMLKKNLNSSKQNDVDLRDILSRPAHSSTTTLGIQKRLPEPEDTRRGFSGPRDGRQQMPEPRPAKQLLTEPRNGRQYLPELTDDRNHVQTKESRNFRPESNVPSIFGQIPSRRSDVLPHMDSLRSSHSPWTLDSLRRRSPAPSRGLSPPRRNEERERRPLLREYDESRATSSKRKDALEHSRPMTSASYGVKPAQTAEPAKFLVPVRAPQPPPVGLVQRSSNTVDDHPSVDSFLYSLGLDKYAIHFKAEEIDMYALRQMGDNDLKELGIPMGPRKKILQTLMSRSKRQI</sequence>
<comment type="caution">
    <text evidence="1">The sequence shown here is derived from an EMBL/GenBank/DDBJ whole genome shotgun (WGS) entry which is preliminary data.</text>
</comment>
<dbReference type="Proteomes" id="UP001060085">
    <property type="component" value="Linkage Group LG02"/>
</dbReference>
<gene>
    <name evidence="1" type="ORF">M9H77_10094</name>
</gene>
<evidence type="ECO:0000313" key="1">
    <source>
        <dbReference type="EMBL" id="KAI5679144.1"/>
    </source>
</evidence>
<keyword evidence="2" id="KW-1185">Reference proteome</keyword>
<accession>A0ACC0C2H0</accession>
<organism evidence="1 2">
    <name type="scientific">Catharanthus roseus</name>
    <name type="common">Madagascar periwinkle</name>
    <name type="synonym">Vinca rosea</name>
    <dbReference type="NCBI Taxonomy" id="4058"/>
    <lineage>
        <taxon>Eukaryota</taxon>
        <taxon>Viridiplantae</taxon>
        <taxon>Streptophyta</taxon>
        <taxon>Embryophyta</taxon>
        <taxon>Tracheophyta</taxon>
        <taxon>Spermatophyta</taxon>
        <taxon>Magnoliopsida</taxon>
        <taxon>eudicotyledons</taxon>
        <taxon>Gunneridae</taxon>
        <taxon>Pentapetalae</taxon>
        <taxon>asterids</taxon>
        <taxon>lamiids</taxon>
        <taxon>Gentianales</taxon>
        <taxon>Apocynaceae</taxon>
        <taxon>Rauvolfioideae</taxon>
        <taxon>Vinceae</taxon>
        <taxon>Catharanthinae</taxon>
        <taxon>Catharanthus</taxon>
    </lineage>
</organism>
<dbReference type="EMBL" id="CM044702">
    <property type="protein sequence ID" value="KAI5679144.1"/>
    <property type="molecule type" value="Genomic_DNA"/>
</dbReference>
<reference evidence="2" key="1">
    <citation type="journal article" date="2023" name="Nat. Plants">
        <title>Single-cell RNA sequencing provides a high-resolution roadmap for understanding the multicellular compartmentation of specialized metabolism.</title>
        <authorList>
            <person name="Sun S."/>
            <person name="Shen X."/>
            <person name="Li Y."/>
            <person name="Li Y."/>
            <person name="Wang S."/>
            <person name="Li R."/>
            <person name="Zhang H."/>
            <person name="Shen G."/>
            <person name="Guo B."/>
            <person name="Wei J."/>
            <person name="Xu J."/>
            <person name="St-Pierre B."/>
            <person name="Chen S."/>
            <person name="Sun C."/>
        </authorList>
    </citation>
    <scope>NUCLEOTIDE SEQUENCE [LARGE SCALE GENOMIC DNA]</scope>
</reference>
<name>A0ACC0C2H0_CATRO</name>
<protein>
    <submittedName>
        <fullName evidence="1">Uncharacterized protein</fullName>
    </submittedName>
</protein>
<evidence type="ECO:0000313" key="2">
    <source>
        <dbReference type="Proteomes" id="UP001060085"/>
    </source>
</evidence>